<feature type="domain" description="O-methyltransferase C-terminal" evidence="4">
    <location>
        <begin position="215"/>
        <end position="423"/>
    </location>
</feature>
<keyword evidence="6" id="KW-1185">Reference proteome</keyword>
<evidence type="ECO:0000313" key="5">
    <source>
        <dbReference type="EMBL" id="KAK3319212.1"/>
    </source>
</evidence>
<dbReference type="InterPro" id="IPR036388">
    <property type="entry name" value="WH-like_DNA-bd_sf"/>
</dbReference>
<dbReference type="Pfam" id="PF00891">
    <property type="entry name" value="Methyltransf_2"/>
    <property type="match status" value="1"/>
</dbReference>
<dbReference type="SUPFAM" id="SSF46785">
    <property type="entry name" value="Winged helix' DNA-binding domain"/>
    <property type="match status" value="1"/>
</dbReference>
<dbReference type="PROSITE" id="PS51683">
    <property type="entry name" value="SAM_OMT_II"/>
    <property type="match status" value="1"/>
</dbReference>
<dbReference type="AlphaFoldDB" id="A0AAE0I6U4"/>
<accession>A0AAE0I6U4</accession>
<keyword evidence="1 5" id="KW-0489">Methyltransferase</keyword>
<reference evidence="5" key="2">
    <citation type="submission" date="2023-06" db="EMBL/GenBank/DDBJ databases">
        <authorList>
            <consortium name="Lawrence Berkeley National Laboratory"/>
            <person name="Haridas S."/>
            <person name="Hensen N."/>
            <person name="Bonometti L."/>
            <person name="Westerberg I."/>
            <person name="Brannstrom I.O."/>
            <person name="Guillou S."/>
            <person name="Cros-Aarteil S."/>
            <person name="Calhoun S."/>
            <person name="Kuo A."/>
            <person name="Mondo S."/>
            <person name="Pangilinan J."/>
            <person name="Riley R."/>
            <person name="Labutti K."/>
            <person name="Andreopoulos B."/>
            <person name="Lipzen A."/>
            <person name="Chen C."/>
            <person name="Yanf M."/>
            <person name="Daum C."/>
            <person name="Ng V."/>
            <person name="Clum A."/>
            <person name="Steindorff A."/>
            <person name="Ohm R."/>
            <person name="Martin F."/>
            <person name="Silar P."/>
            <person name="Natvig D."/>
            <person name="Lalanne C."/>
            <person name="Gautier V."/>
            <person name="Ament-Velasquez S.L."/>
            <person name="Kruys A."/>
            <person name="Hutchinson M.I."/>
            <person name="Powell A.J."/>
            <person name="Barry K."/>
            <person name="Miller A.N."/>
            <person name="Grigoriev I.V."/>
            <person name="Debuchy R."/>
            <person name="Gladieux P."/>
            <person name="Thoren M.H."/>
            <person name="Johannesson H."/>
        </authorList>
    </citation>
    <scope>NUCLEOTIDE SEQUENCE</scope>
    <source>
        <strain evidence="5">CBS 118394</strain>
    </source>
</reference>
<protein>
    <submittedName>
        <fullName evidence="5">S-adenosyl-L-methionine-dependent methyltransferase</fullName>
    </submittedName>
</protein>
<sequence>MSGRKDDDAVAIQNEASRRGVGKIDASIASAPCDADSVPELIKDISQAQGQANLTNGREARLQLLGKARALVQALETPREVMLKHVGAETCSFFSVCLGIDIGHFKAMAQNDCSPKKVPEIASAVGFDTDGLQIQLTPYQGRILRHLEAMGHIAQTGPDEYAPNNFSKSLTIPIVADGYPFYRDVCIAPMLHLHKWYKTKSYATPTTGHDNPFTFGNTTALSMFEYMAASPTYMEQFNHHMGGYRLGRPAWFHRSVYPALPDLLNNVPDIEDPVVLVDIGGNRGHDLENFLASNSWPPNYSRRSTDAKFILQDQQAVLDDAPSSLDMRITKMPHDFFTPQPVHGARAYYLHHILHDWPDEWCEVIVNQIKGAMKPGYSRLLINEHVIPPKNANWEVTYLDLYMMTLFGSRERTEHEWRALLEEKCGLKIINIYNPGNGVEALIECEVSV</sequence>
<gene>
    <name evidence="5" type="ORF">B0H66DRAFT_623769</name>
</gene>
<dbReference type="SUPFAM" id="SSF53335">
    <property type="entry name" value="S-adenosyl-L-methionine-dependent methyltransferases"/>
    <property type="match status" value="1"/>
</dbReference>
<organism evidence="5 6">
    <name type="scientific">Apodospora peruviana</name>
    <dbReference type="NCBI Taxonomy" id="516989"/>
    <lineage>
        <taxon>Eukaryota</taxon>
        <taxon>Fungi</taxon>
        <taxon>Dikarya</taxon>
        <taxon>Ascomycota</taxon>
        <taxon>Pezizomycotina</taxon>
        <taxon>Sordariomycetes</taxon>
        <taxon>Sordariomycetidae</taxon>
        <taxon>Sordariales</taxon>
        <taxon>Lasiosphaeriaceae</taxon>
        <taxon>Apodospora</taxon>
    </lineage>
</organism>
<dbReference type="GO" id="GO:0008171">
    <property type="term" value="F:O-methyltransferase activity"/>
    <property type="evidence" value="ECO:0007669"/>
    <property type="project" value="InterPro"/>
</dbReference>
<evidence type="ECO:0000313" key="6">
    <source>
        <dbReference type="Proteomes" id="UP001283341"/>
    </source>
</evidence>
<dbReference type="InterPro" id="IPR001077">
    <property type="entry name" value="COMT_C"/>
</dbReference>
<dbReference type="Gene3D" id="3.40.50.150">
    <property type="entry name" value="Vaccinia Virus protein VP39"/>
    <property type="match status" value="1"/>
</dbReference>
<dbReference type="PANTHER" id="PTHR43712:SF17">
    <property type="entry name" value="O-METHYLTRANSFERASE"/>
    <property type="match status" value="1"/>
</dbReference>
<dbReference type="GO" id="GO:0032259">
    <property type="term" value="P:methylation"/>
    <property type="evidence" value="ECO:0007669"/>
    <property type="project" value="UniProtKB-KW"/>
</dbReference>
<dbReference type="InterPro" id="IPR029063">
    <property type="entry name" value="SAM-dependent_MTases_sf"/>
</dbReference>
<name>A0AAE0I6U4_9PEZI</name>
<proteinExistence type="predicted"/>
<evidence type="ECO:0000256" key="3">
    <source>
        <dbReference type="ARBA" id="ARBA00022691"/>
    </source>
</evidence>
<dbReference type="PANTHER" id="PTHR43712">
    <property type="entry name" value="PUTATIVE (AFU_ORTHOLOGUE AFUA_4G14580)-RELATED"/>
    <property type="match status" value="1"/>
</dbReference>
<comment type="caution">
    <text evidence="5">The sequence shown here is derived from an EMBL/GenBank/DDBJ whole genome shotgun (WGS) entry which is preliminary data.</text>
</comment>
<evidence type="ECO:0000256" key="2">
    <source>
        <dbReference type="ARBA" id="ARBA00022679"/>
    </source>
</evidence>
<keyword evidence="3" id="KW-0949">S-adenosyl-L-methionine</keyword>
<dbReference type="Proteomes" id="UP001283341">
    <property type="component" value="Unassembled WGS sequence"/>
</dbReference>
<dbReference type="Gene3D" id="1.10.10.10">
    <property type="entry name" value="Winged helix-like DNA-binding domain superfamily/Winged helix DNA-binding domain"/>
    <property type="match status" value="1"/>
</dbReference>
<dbReference type="InterPro" id="IPR016461">
    <property type="entry name" value="COMT-like"/>
</dbReference>
<dbReference type="EMBL" id="JAUEDM010000004">
    <property type="protein sequence ID" value="KAK3319212.1"/>
    <property type="molecule type" value="Genomic_DNA"/>
</dbReference>
<keyword evidence="2" id="KW-0808">Transferase</keyword>
<dbReference type="InterPro" id="IPR036390">
    <property type="entry name" value="WH_DNA-bd_sf"/>
</dbReference>
<evidence type="ECO:0000259" key="4">
    <source>
        <dbReference type="Pfam" id="PF00891"/>
    </source>
</evidence>
<evidence type="ECO:0000256" key="1">
    <source>
        <dbReference type="ARBA" id="ARBA00022603"/>
    </source>
</evidence>
<reference evidence="5" key="1">
    <citation type="journal article" date="2023" name="Mol. Phylogenet. Evol.">
        <title>Genome-scale phylogeny and comparative genomics of the fungal order Sordariales.</title>
        <authorList>
            <person name="Hensen N."/>
            <person name="Bonometti L."/>
            <person name="Westerberg I."/>
            <person name="Brannstrom I.O."/>
            <person name="Guillou S."/>
            <person name="Cros-Aarteil S."/>
            <person name="Calhoun S."/>
            <person name="Haridas S."/>
            <person name="Kuo A."/>
            <person name="Mondo S."/>
            <person name="Pangilinan J."/>
            <person name="Riley R."/>
            <person name="LaButti K."/>
            <person name="Andreopoulos B."/>
            <person name="Lipzen A."/>
            <person name="Chen C."/>
            <person name="Yan M."/>
            <person name="Daum C."/>
            <person name="Ng V."/>
            <person name="Clum A."/>
            <person name="Steindorff A."/>
            <person name="Ohm R.A."/>
            <person name="Martin F."/>
            <person name="Silar P."/>
            <person name="Natvig D.O."/>
            <person name="Lalanne C."/>
            <person name="Gautier V."/>
            <person name="Ament-Velasquez S.L."/>
            <person name="Kruys A."/>
            <person name="Hutchinson M.I."/>
            <person name="Powell A.J."/>
            <person name="Barry K."/>
            <person name="Miller A.N."/>
            <person name="Grigoriev I.V."/>
            <person name="Debuchy R."/>
            <person name="Gladieux P."/>
            <person name="Hiltunen Thoren M."/>
            <person name="Johannesson H."/>
        </authorList>
    </citation>
    <scope>NUCLEOTIDE SEQUENCE</scope>
    <source>
        <strain evidence="5">CBS 118394</strain>
    </source>
</reference>